<gene>
    <name evidence="1" type="ORF">MANES_14G100800</name>
</gene>
<dbReference type="AlphaFoldDB" id="A0A2C9UKH2"/>
<proteinExistence type="predicted"/>
<evidence type="ECO:0000313" key="1">
    <source>
        <dbReference type="EMBL" id="OAY31299.1"/>
    </source>
</evidence>
<name>A0A2C9UKH2_MANES</name>
<sequence>MVYIIHRHPLVVRRSHPHERVSNFNFAIAWLERDKKSLIAVIARNYRAKVIDVFHEIGKQASRSSPLSDARKSVFWEIKACIV</sequence>
<reference evidence="1" key="1">
    <citation type="submission" date="2016-02" db="EMBL/GenBank/DDBJ databases">
        <title>WGS assembly of Manihot esculenta.</title>
        <authorList>
            <person name="Bredeson J.V."/>
            <person name="Prochnik S.E."/>
            <person name="Lyons J.B."/>
            <person name="Schmutz J."/>
            <person name="Grimwood J."/>
            <person name="Vrebalov J."/>
            <person name="Bart R.S."/>
            <person name="Amuge T."/>
            <person name="Ferguson M.E."/>
            <person name="Green R."/>
            <person name="Putnam N."/>
            <person name="Stites J."/>
            <person name="Rounsley S."/>
            <person name="Rokhsar D.S."/>
        </authorList>
    </citation>
    <scope>NUCLEOTIDE SEQUENCE [LARGE SCALE GENOMIC DNA]</scope>
    <source>
        <tissue evidence="1">Leaf</tissue>
    </source>
</reference>
<organism evidence="1">
    <name type="scientific">Manihot esculenta</name>
    <name type="common">Cassava</name>
    <name type="synonym">Jatropha manihot</name>
    <dbReference type="NCBI Taxonomy" id="3983"/>
    <lineage>
        <taxon>Eukaryota</taxon>
        <taxon>Viridiplantae</taxon>
        <taxon>Streptophyta</taxon>
        <taxon>Embryophyta</taxon>
        <taxon>Tracheophyta</taxon>
        <taxon>Spermatophyta</taxon>
        <taxon>Magnoliopsida</taxon>
        <taxon>eudicotyledons</taxon>
        <taxon>Gunneridae</taxon>
        <taxon>Pentapetalae</taxon>
        <taxon>rosids</taxon>
        <taxon>fabids</taxon>
        <taxon>Malpighiales</taxon>
        <taxon>Euphorbiaceae</taxon>
        <taxon>Crotonoideae</taxon>
        <taxon>Manihoteae</taxon>
        <taxon>Manihot</taxon>
    </lineage>
</organism>
<accession>A0A2C9UKH2</accession>
<protein>
    <submittedName>
        <fullName evidence="1">Uncharacterized protein</fullName>
    </submittedName>
</protein>
<dbReference type="EMBL" id="CM004400">
    <property type="protein sequence ID" value="OAY31299.1"/>
    <property type="molecule type" value="Genomic_DNA"/>
</dbReference>